<sequence>MKKIVLLWLLSVGAVVLFAQKPVTVKPRLLISTDIGGTDPDDNQSITHYLMYSHLFETEGLVSSPSYGQGSKKELLRMIDLYEKDLPLLQKHQKGYPTPASLKAVCKQGRSGAAPFAGYTTATEGSNWIITCAKKKSKLPLWVLVWGGLDDLAQALHDAPEIQSNIKVYWIGGPNKKWSANSYAYIVANFPKLWFIEANSSYDGFFSNNGVPDSLRNRNYYDRFIKAAGYLGKDYKNYYKGAIKMGDTPALLYLMDGDPNNPYKESWGGSFEKFTHSPRIVFNRNPTLADTVTVYSVVELHLKGPVDNNIPPDSACFTMSVKAKIGEQKWAGFYLGNGDYVIRYCPKQTEMITYSITSPVKGFEERNGQFVVDNVWPGKQRSTDYQLGANWFTDRSDPKLFDDDSQGAQTVLKWRTDVLLDWAKRWKWLQEN</sequence>
<reference evidence="3 4" key="1">
    <citation type="journal article" date="2015" name="Stand. Genomic Sci.">
        <title>Genomic Encyclopedia of Bacterial and Archaeal Type Strains, Phase III: the genomes of soil and plant-associated and newly described type strains.</title>
        <authorList>
            <person name="Whitman W.B."/>
            <person name="Woyke T."/>
            <person name="Klenk H.P."/>
            <person name="Zhou Y."/>
            <person name="Lilburn T.G."/>
            <person name="Beck B.J."/>
            <person name="De Vos P."/>
            <person name="Vandamme P."/>
            <person name="Eisen J.A."/>
            <person name="Garrity G."/>
            <person name="Hugenholtz P."/>
            <person name="Kyrpides N.C."/>
        </authorList>
    </citation>
    <scope>NUCLEOTIDE SEQUENCE [LARGE SCALE GENOMIC DNA]</scope>
    <source>
        <strain evidence="3 4">CGMCC 1.7271</strain>
    </source>
</reference>
<dbReference type="Proteomes" id="UP000316167">
    <property type="component" value="Unassembled WGS sequence"/>
</dbReference>
<organism evidence="3 4">
    <name type="scientific">Lacibacter cauensis</name>
    <dbReference type="NCBI Taxonomy" id="510947"/>
    <lineage>
        <taxon>Bacteria</taxon>
        <taxon>Pseudomonadati</taxon>
        <taxon>Bacteroidota</taxon>
        <taxon>Chitinophagia</taxon>
        <taxon>Chitinophagales</taxon>
        <taxon>Chitinophagaceae</taxon>
        <taxon>Lacibacter</taxon>
    </lineage>
</organism>
<dbReference type="Pfam" id="PF07632">
    <property type="entry name" value="Sde182_NH-like"/>
    <property type="match status" value="1"/>
</dbReference>
<gene>
    <name evidence="3" type="ORF">IQ13_1418</name>
</gene>
<dbReference type="InterPro" id="IPR036452">
    <property type="entry name" value="Ribo_hydro-like"/>
</dbReference>
<proteinExistence type="predicted"/>
<evidence type="ECO:0000313" key="3">
    <source>
        <dbReference type="EMBL" id="TWI83310.1"/>
    </source>
</evidence>
<evidence type="ECO:0000259" key="1">
    <source>
        <dbReference type="Pfam" id="PF07632"/>
    </source>
</evidence>
<evidence type="ECO:0000313" key="4">
    <source>
        <dbReference type="Proteomes" id="UP000316167"/>
    </source>
</evidence>
<dbReference type="SUPFAM" id="SSF53590">
    <property type="entry name" value="Nucleoside hydrolase"/>
    <property type="match status" value="1"/>
</dbReference>
<feature type="domain" description="DUF5060" evidence="2">
    <location>
        <begin position="291"/>
        <end position="358"/>
    </location>
</feature>
<dbReference type="GO" id="GO:0016799">
    <property type="term" value="F:hydrolase activity, hydrolyzing N-glycosyl compounds"/>
    <property type="evidence" value="ECO:0007669"/>
    <property type="project" value="InterPro"/>
</dbReference>
<dbReference type="OrthoDB" id="253051at2"/>
<evidence type="ECO:0000259" key="2">
    <source>
        <dbReference type="Pfam" id="PF16586"/>
    </source>
</evidence>
<dbReference type="Pfam" id="PF16586">
    <property type="entry name" value="DUF5060"/>
    <property type="match status" value="1"/>
</dbReference>
<dbReference type="Gene3D" id="3.90.245.10">
    <property type="entry name" value="Ribonucleoside hydrolase-like"/>
    <property type="match status" value="1"/>
</dbReference>
<dbReference type="InterPro" id="IPR032260">
    <property type="entry name" value="DUF5060"/>
</dbReference>
<dbReference type="EMBL" id="VLLE01000003">
    <property type="protein sequence ID" value="TWI83310.1"/>
    <property type="molecule type" value="Genomic_DNA"/>
</dbReference>
<dbReference type="AlphaFoldDB" id="A0A562SRA4"/>
<dbReference type="InterPro" id="IPR011483">
    <property type="entry name" value="Sde182_NH-like"/>
</dbReference>
<accession>A0A562SRA4</accession>
<dbReference type="RefSeq" id="WP_144885379.1">
    <property type="nucleotide sequence ID" value="NZ_VLLE01000003.1"/>
</dbReference>
<feature type="domain" description="Cellulose-binding Sde182 nucleoside hydrolase-like" evidence="1">
    <location>
        <begin position="28"/>
        <end position="271"/>
    </location>
</feature>
<comment type="caution">
    <text evidence="3">The sequence shown here is derived from an EMBL/GenBank/DDBJ whole genome shotgun (WGS) entry which is preliminary data.</text>
</comment>
<name>A0A562SRA4_9BACT</name>
<protein>
    <submittedName>
        <fullName evidence="3">Uncharacterized protein DUF5060</fullName>
    </submittedName>
</protein>
<keyword evidence="4" id="KW-1185">Reference proteome</keyword>